<reference evidence="2 3" key="1">
    <citation type="submission" date="2024-04" db="EMBL/GenBank/DDBJ databases">
        <title>Novel genus in family Flammeovirgaceae.</title>
        <authorList>
            <person name="Nguyen T.H."/>
            <person name="Vuong T.Q."/>
            <person name="Le H."/>
            <person name="Kim S.-G."/>
        </authorList>
    </citation>
    <scope>NUCLEOTIDE SEQUENCE [LARGE SCALE GENOMIC DNA]</scope>
    <source>
        <strain evidence="2 3">JCM 23209</strain>
    </source>
</reference>
<gene>
    <name evidence="2" type="primary">traM</name>
    <name evidence="2" type="ORF">AAG747_28285</name>
</gene>
<dbReference type="Pfam" id="PF12508">
    <property type="entry name" value="Transposon_TraM"/>
    <property type="match status" value="1"/>
</dbReference>
<comment type="caution">
    <text evidence="2">The sequence shown here is derived from an EMBL/GenBank/DDBJ whole genome shotgun (WGS) entry which is preliminary data.</text>
</comment>
<keyword evidence="3" id="KW-1185">Reference proteome</keyword>
<evidence type="ECO:0000313" key="2">
    <source>
        <dbReference type="EMBL" id="MEN7551848.1"/>
    </source>
</evidence>
<sequence>MNRMLPWLKRYGLLLSGVLLLAGTYGYKYWITGKVVDTPVPYMEPKVELHTQTLPSQIEVFQQQEDTEKQGYWEPRSPVAMDFGKTYPLHKESLVAEQMEPELPERIEPEQEYIQKEQPLRKKLKQKKQVANEGFYTLKQLNPLQEKDSLSQEKFIKIRVNGDQQLKGQSTVSLRLDEDCRIQGQFFPRNTVFYGTAQTAGDRIRISVHRIQALAVDYQVYDHDFTPGLFLENHNPLRQSLEDSGEDLLDEALSEVPFGSVARLGSDLLRSQSRARRVPQAFLPDGYEVYLFPTNPD</sequence>
<name>A0AAW9SH92_9BACT</name>
<protein>
    <submittedName>
        <fullName evidence="2">Conjugative transposon protein TraM</fullName>
    </submittedName>
</protein>
<dbReference type="EMBL" id="JBDKWZ010000028">
    <property type="protein sequence ID" value="MEN7551848.1"/>
    <property type="molecule type" value="Genomic_DNA"/>
</dbReference>
<accession>A0AAW9SH92</accession>
<dbReference type="RefSeq" id="WP_346824627.1">
    <property type="nucleotide sequence ID" value="NZ_JBDKWZ010000028.1"/>
</dbReference>
<evidence type="ECO:0000259" key="1">
    <source>
        <dbReference type="Pfam" id="PF12508"/>
    </source>
</evidence>
<organism evidence="2 3">
    <name type="scientific">Rapidithrix thailandica</name>
    <dbReference type="NCBI Taxonomy" id="413964"/>
    <lineage>
        <taxon>Bacteria</taxon>
        <taxon>Pseudomonadati</taxon>
        <taxon>Bacteroidota</taxon>
        <taxon>Cytophagia</taxon>
        <taxon>Cytophagales</taxon>
        <taxon>Flammeovirgaceae</taxon>
        <taxon>Rapidithrix</taxon>
    </lineage>
</organism>
<proteinExistence type="predicted"/>
<dbReference type="AlphaFoldDB" id="A0AAW9SH92"/>
<evidence type="ECO:0000313" key="3">
    <source>
        <dbReference type="Proteomes" id="UP001403385"/>
    </source>
</evidence>
<feature type="domain" description="Conjugative transposon TraM C-terminal" evidence="1">
    <location>
        <begin position="157"/>
        <end position="291"/>
    </location>
</feature>
<dbReference type="InterPro" id="IPR055407">
    <property type="entry name" value="TraM_C"/>
</dbReference>
<dbReference type="Proteomes" id="UP001403385">
    <property type="component" value="Unassembled WGS sequence"/>
</dbReference>